<keyword evidence="5" id="KW-1133">Transmembrane helix</keyword>
<proteinExistence type="inferred from homology"/>
<sequence>MSKLSIGKKLFLGFGIVGILLVVLSVTGITQLTNIDDSYRFEVMPQVYHESQIATIQSQLKEARLMVMYFLWSNDEKYIALGNQALDQTIVTAVDLSKKTKDADAQGDLRQMVTSVEAYQKGYNKLVAYSQERGLNSSQGAQGELRSIAHEIEKSMKDHDSEHIYFLFLELRSVEKDLQRSNATLYQRQWTQKVAKLRTAFLESTLEQTDKDRLKQTLSRYEDQFKIWRNTSKRDQNKVYNDVRSTAASVLEILQETYFPNGQILYLTLRRHEKDYLMRTDEKYFNRALQTLEQLQRGIQASNIDQKDQREVLALFEQYRNSLKDLRAADEGISVTVVEMKDVAVGMLKFVDGVVTAEMNETKGMVVEITEKSEMARMTMLLTSIVSVIITLAFSFFFIRSITKLLVDLVNNLSSSAEQVAAASDEISRSSIQLSQGATEQAASLEETSSSMEEMASQTKDNAQTASMTATSMIEVTGMMRKAAEHAETASSFAAETQQSADNGVKFMNDLSSAMKEIQSGSDRIADIIEVINEITHQTKMLATNAAIEAARAGEQGKGFAVVADEVSKLAENSKSAAKEIGHLIKESSRKAKVGTELASQGEVVLNDILGKSSQATELMQNLLRASNQQAVKVEKMGHQIEDIKNASNEQANGVSQVSRAIVDMDQVTQSNAASSEQTA</sequence>
<dbReference type="GO" id="GO:0016020">
    <property type="term" value="C:membrane"/>
    <property type="evidence" value="ECO:0007669"/>
    <property type="project" value="InterPro"/>
</dbReference>
<dbReference type="AlphaFoldDB" id="A0A2A4ST74"/>
<comment type="similarity">
    <text evidence="2">Belongs to the methyl-accepting chemotaxis (MCP) protein family.</text>
</comment>
<dbReference type="SUPFAM" id="SSF58104">
    <property type="entry name" value="Methyl-accepting chemotaxis protein (MCP) signaling domain"/>
    <property type="match status" value="1"/>
</dbReference>
<evidence type="ECO:0000256" key="1">
    <source>
        <dbReference type="ARBA" id="ARBA00022500"/>
    </source>
</evidence>
<evidence type="ECO:0000313" key="7">
    <source>
        <dbReference type="EMBL" id="PCI24289.1"/>
    </source>
</evidence>
<organism evidence="7 8">
    <name type="scientific">SAR324 cluster bacterium</name>
    <dbReference type="NCBI Taxonomy" id="2024889"/>
    <lineage>
        <taxon>Bacteria</taxon>
        <taxon>Deltaproteobacteria</taxon>
        <taxon>SAR324 cluster</taxon>
    </lineage>
</organism>
<dbReference type="Pfam" id="PF00015">
    <property type="entry name" value="MCPsignal"/>
    <property type="match status" value="1"/>
</dbReference>
<dbReference type="GO" id="GO:0006935">
    <property type="term" value="P:chemotaxis"/>
    <property type="evidence" value="ECO:0007669"/>
    <property type="project" value="UniProtKB-KW"/>
</dbReference>
<keyword evidence="3" id="KW-0807">Transducer</keyword>
<dbReference type="SMART" id="SM01358">
    <property type="entry name" value="HBM"/>
    <property type="match status" value="1"/>
</dbReference>
<dbReference type="Gene3D" id="1.10.287.950">
    <property type="entry name" value="Methyl-accepting chemotaxis protein"/>
    <property type="match status" value="1"/>
</dbReference>
<keyword evidence="5" id="KW-0472">Membrane</keyword>
<evidence type="ECO:0000313" key="8">
    <source>
        <dbReference type="Proteomes" id="UP000218113"/>
    </source>
</evidence>
<protein>
    <recommendedName>
        <fullName evidence="6">Methyl-accepting transducer domain-containing protein</fullName>
    </recommendedName>
</protein>
<dbReference type="InterPro" id="IPR024478">
    <property type="entry name" value="HlyB_4HB_MCP"/>
</dbReference>
<dbReference type="SMART" id="SM00283">
    <property type="entry name" value="MA"/>
    <property type="match status" value="1"/>
</dbReference>
<dbReference type="InterPro" id="IPR004089">
    <property type="entry name" value="MCPsignal_dom"/>
</dbReference>
<dbReference type="GO" id="GO:0007165">
    <property type="term" value="P:signal transduction"/>
    <property type="evidence" value="ECO:0007669"/>
    <property type="project" value="UniProtKB-KW"/>
</dbReference>
<evidence type="ECO:0000256" key="2">
    <source>
        <dbReference type="ARBA" id="ARBA00029447"/>
    </source>
</evidence>
<feature type="region of interest" description="Disordered" evidence="4">
    <location>
        <begin position="438"/>
        <end position="467"/>
    </location>
</feature>
<evidence type="ECO:0000256" key="5">
    <source>
        <dbReference type="SAM" id="Phobius"/>
    </source>
</evidence>
<dbReference type="EMBL" id="NVSR01000125">
    <property type="protein sequence ID" value="PCI24289.1"/>
    <property type="molecule type" value="Genomic_DNA"/>
</dbReference>
<reference evidence="8" key="1">
    <citation type="submission" date="2017-08" db="EMBL/GenBank/DDBJ databases">
        <title>A dynamic microbial community with high functional redundancy inhabits the cold, oxic subseafloor aquifer.</title>
        <authorList>
            <person name="Tully B.J."/>
            <person name="Wheat C.G."/>
            <person name="Glazer B.T."/>
            <person name="Huber J.A."/>
        </authorList>
    </citation>
    <scope>NUCLEOTIDE SEQUENCE [LARGE SCALE GENOMIC DNA]</scope>
</reference>
<accession>A0A2A4ST74</accession>
<feature type="compositionally biased region" description="Polar residues" evidence="4">
    <location>
        <begin position="458"/>
        <end position="467"/>
    </location>
</feature>
<dbReference type="Pfam" id="PF12729">
    <property type="entry name" value="4HB_MCP_1"/>
    <property type="match status" value="1"/>
</dbReference>
<feature type="transmembrane region" description="Helical" evidence="5">
    <location>
        <begin position="378"/>
        <end position="399"/>
    </location>
</feature>
<keyword evidence="5" id="KW-0812">Transmembrane</keyword>
<dbReference type="InterPro" id="IPR032255">
    <property type="entry name" value="HBM"/>
</dbReference>
<evidence type="ECO:0000256" key="3">
    <source>
        <dbReference type="PROSITE-ProRule" id="PRU00284"/>
    </source>
</evidence>
<keyword evidence="1" id="KW-0145">Chemotaxis</keyword>
<name>A0A2A4ST74_9DELT</name>
<dbReference type="Proteomes" id="UP000218113">
    <property type="component" value="Unassembled WGS sequence"/>
</dbReference>
<feature type="compositionally biased region" description="Low complexity" evidence="4">
    <location>
        <begin position="442"/>
        <end position="457"/>
    </location>
</feature>
<feature type="domain" description="Methyl-accepting transducer" evidence="6">
    <location>
        <begin position="416"/>
        <end position="666"/>
    </location>
</feature>
<evidence type="ECO:0000256" key="4">
    <source>
        <dbReference type="SAM" id="MobiDB-lite"/>
    </source>
</evidence>
<dbReference type="InterPro" id="IPR051310">
    <property type="entry name" value="MCP_chemotaxis"/>
</dbReference>
<gene>
    <name evidence="7" type="ORF">COB67_11785</name>
</gene>
<evidence type="ECO:0000259" key="6">
    <source>
        <dbReference type="PROSITE" id="PS50111"/>
    </source>
</evidence>
<feature type="non-terminal residue" evidence="7">
    <location>
        <position position="680"/>
    </location>
</feature>
<dbReference type="PANTHER" id="PTHR43531">
    <property type="entry name" value="PROTEIN ICFG"/>
    <property type="match status" value="1"/>
</dbReference>
<comment type="caution">
    <text evidence="7">The sequence shown here is derived from an EMBL/GenBank/DDBJ whole genome shotgun (WGS) entry which is preliminary data.</text>
</comment>
<dbReference type="PANTHER" id="PTHR43531:SF11">
    <property type="entry name" value="METHYL-ACCEPTING CHEMOTAXIS PROTEIN 3"/>
    <property type="match status" value="1"/>
</dbReference>
<dbReference type="PROSITE" id="PS50111">
    <property type="entry name" value="CHEMOTAXIS_TRANSDUC_2"/>
    <property type="match status" value="1"/>
</dbReference>